<dbReference type="SUPFAM" id="SSF48113">
    <property type="entry name" value="Heme-dependent peroxidases"/>
    <property type="match status" value="1"/>
</dbReference>
<organism evidence="11 12">
    <name type="scientific">Ostreobium quekettii</name>
    <dbReference type="NCBI Taxonomy" id="121088"/>
    <lineage>
        <taxon>Eukaryota</taxon>
        <taxon>Viridiplantae</taxon>
        <taxon>Chlorophyta</taxon>
        <taxon>core chlorophytes</taxon>
        <taxon>Ulvophyceae</taxon>
        <taxon>TCBD clade</taxon>
        <taxon>Bryopsidales</taxon>
        <taxon>Ostreobineae</taxon>
        <taxon>Ostreobiaceae</taxon>
        <taxon>Ostreobium</taxon>
    </lineage>
</organism>
<dbReference type="GO" id="GO:0000302">
    <property type="term" value="P:response to reactive oxygen species"/>
    <property type="evidence" value="ECO:0007669"/>
    <property type="project" value="TreeGrafter"/>
</dbReference>
<evidence type="ECO:0000256" key="2">
    <source>
        <dbReference type="ARBA" id="ARBA00006873"/>
    </source>
</evidence>
<gene>
    <name evidence="11" type="ORF">OSTQU699_LOCUS1505</name>
</gene>
<dbReference type="GO" id="GO:0046872">
    <property type="term" value="F:metal ion binding"/>
    <property type="evidence" value="ECO:0007669"/>
    <property type="project" value="UniProtKB-KW"/>
</dbReference>
<evidence type="ECO:0000256" key="9">
    <source>
        <dbReference type="SAM" id="MobiDB-lite"/>
    </source>
</evidence>
<evidence type="ECO:0000256" key="8">
    <source>
        <dbReference type="ARBA" id="ARBA00023004"/>
    </source>
</evidence>
<dbReference type="CDD" id="cd00691">
    <property type="entry name" value="ascorbate_peroxidase"/>
    <property type="match status" value="1"/>
</dbReference>
<dbReference type="InterPro" id="IPR002016">
    <property type="entry name" value="Haem_peroxidase"/>
</dbReference>
<dbReference type="InterPro" id="IPR019793">
    <property type="entry name" value="Peroxidases_heam-ligand_BS"/>
</dbReference>
<dbReference type="InterPro" id="IPR019794">
    <property type="entry name" value="Peroxidases_AS"/>
</dbReference>
<dbReference type="GO" id="GO:0042744">
    <property type="term" value="P:hydrogen peroxide catabolic process"/>
    <property type="evidence" value="ECO:0007669"/>
    <property type="project" value="TreeGrafter"/>
</dbReference>
<evidence type="ECO:0000259" key="10">
    <source>
        <dbReference type="PROSITE" id="PS50873"/>
    </source>
</evidence>
<evidence type="ECO:0000256" key="3">
    <source>
        <dbReference type="ARBA" id="ARBA00012940"/>
    </source>
</evidence>
<dbReference type="PANTHER" id="PTHR31356">
    <property type="entry name" value="THYLAKOID LUMENAL 29 KDA PROTEIN, CHLOROPLASTIC-RELATED"/>
    <property type="match status" value="1"/>
</dbReference>
<dbReference type="Gene3D" id="1.10.420.10">
    <property type="entry name" value="Peroxidase, domain 2"/>
    <property type="match status" value="1"/>
</dbReference>
<dbReference type="InterPro" id="IPR044831">
    <property type="entry name" value="Ccp1-like"/>
</dbReference>
<feature type="region of interest" description="Disordered" evidence="9">
    <location>
        <begin position="177"/>
        <end position="196"/>
    </location>
</feature>
<dbReference type="PRINTS" id="PR00459">
    <property type="entry name" value="ASPEROXIDASE"/>
</dbReference>
<dbReference type="EMBL" id="CAJHUC010000437">
    <property type="protein sequence ID" value="CAD7696144.1"/>
    <property type="molecule type" value="Genomic_DNA"/>
</dbReference>
<keyword evidence="5" id="KW-0349">Heme</keyword>
<dbReference type="PANTHER" id="PTHR31356:SF66">
    <property type="entry name" value="CATALASE-PEROXIDASE"/>
    <property type="match status" value="1"/>
</dbReference>
<comment type="similarity">
    <text evidence="2">Belongs to the peroxidase family. Ascorbate peroxidase subfamily.</text>
</comment>
<dbReference type="PROSITE" id="PS00435">
    <property type="entry name" value="PEROXIDASE_1"/>
    <property type="match status" value="1"/>
</dbReference>
<dbReference type="PROSITE" id="PS00436">
    <property type="entry name" value="PEROXIDASE_2"/>
    <property type="match status" value="1"/>
</dbReference>
<comment type="cofactor">
    <cofactor evidence="1">
        <name>heme b</name>
        <dbReference type="ChEBI" id="CHEBI:60344"/>
    </cofactor>
</comment>
<reference evidence="11" key="1">
    <citation type="submission" date="2020-12" db="EMBL/GenBank/DDBJ databases">
        <authorList>
            <person name="Iha C."/>
        </authorList>
    </citation>
    <scope>NUCLEOTIDE SEQUENCE</scope>
</reference>
<dbReference type="GO" id="GO:0016688">
    <property type="term" value="F:L-ascorbate peroxidase activity"/>
    <property type="evidence" value="ECO:0007669"/>
    <property type="project" value="UniProtKB-EC"/>
</dbReference>
<dbReference type="InterPro" id="IPR002207">
    <property type="entry name" value="Peroxidase_I"/>
</dbReference>
<keyword evidence="8" id="KW-0408">Iron</keyword>
<dbReference type="AlphaFoldDB" id="A0A8S1IM61"/>
<dbReference type="Gene3D" id="1.10.520.10">
    <property type="match status" value="1"/>
</dbReference>
<dbReference type="Proteomes" id="UP000708148">
    <property type="component" value="Unassembled WGS sequence"/>
</dbReference>
<keyword evidence="7" id="KW-0560">Oxidoreductase</keyword>
<dbReference type="GO" id="GO:0034599">
    <property type="term" value="P:cellular response to oxidative stress"/>
    <property type="evidence" value="ECO:0007669"/>
    <property type="project" value="InterPro"/>
</dbReference>
<dbReference type="GO" id="GO:0020037">
    <property type="term" value="F:heme binding"/>
    <property type="evidence" value="ECO:0007669"/>
    <property type="project" value="InterPro"/>
</dbReference>
<keyword evidence="6" id="KW-0479">Metal-binding</keyword>
<dbReference type="EC" id="1.11.1.11" evidence="3"/>
<evidence type="ECO:0000256" key="4">
    <source>
        <dbReference type="ARBA" id="ARBA00022559"/>
    </source>
</evidence>
<evidence type="ECO:0000313" key="11">
    <source>
        <dbReference type="EMBL" id="CAD7696144.1"/>
    </source>
</evidence>
<protein>
    <recommendedName>
        <fullName evidence="3">L-ascorbate peroxidase</fullName>
        <ecNumber evidence="3">1.11.1.11</ecNumber>
    </recommendedName>
</protein>
<evidence type="ECO:0000256" key="1">
    <source>
        <dbReference type="ARBA" id="ARBA00001970"/>
    </source>
</evidence>
<dbReference type="PRINTS" id="PR00458">
    <property type="entry name" value="PEROXIDASE"/>
</dbReference>
<keyword evidence="12" id="KW-1185">Reference proteome</keyword>
<feature type="domain" description="Plant heme peroxidase family profile" evidence="10">
    <location>
        <begin position="28"/>
        <end position="282"/>
    </location>
</feature>
<evidence type="ECO:0000256" key="5">
    <source>
        <dbReference type="ARBA" id="ARBA00022617"/>
    </source>
</evidence>
<proteinExistence type="inferred from homology"/>
<name>A0A8S1IM61_9CHLO</name>
<accession>A0A8S1IM61</accession>
<dbReference type="InterPro" id="IPR010255">
    <property type="entry name" value="Haem_peroxidase_sf"/>
</dbReference>
<comment type="caution">
    <text evidence="11">The sequence shown here is derived from an EMBL/GenBank/DDBJ whole genome shotgun (WGS) entry which is preliminary data.</text>
</comment>
<evidence type="ECO:0000313" key="12">
    <source>
        <dbReference type="Proteomes" id="UP000708148"/>
    </source>
</evidence>
<dbReference type="OrthoDB" id="2859658at2759"/>
<evidence type="ECO:0000256" key="6">
    <source>
        <dbReference type="ARBA" id="ARBA00022723"/>
    </source>
</evidence>
<evidence type="ECO:0000256" key="7">
    <source>
        <dbReference type="ARBA" id="ARBA00023002"/>
    </source>
</evidence>
<sequence>MATTAPQLEGAKDEMAALIKAKSCGPILVRAAWHDSGTYNKDIPSWPQCGGANGSIRFKPEMSHAANAGLCGALALIEPIKTKFPEVSYADLLQMGSALAIEMAGGPKIPIRYGRVDTTGPEECPAEGNLPGAAGPFADGSATPAEHLRKVFYRMGLSDKDIVALSGAHTFGRSYPSRSGFGKESTKYTKDGPGTKGGSSWTQEWLKFDNSYFVEVKAQRDEELLVLPTDAALFEDEGFRQYAEKYAEDQDAFFADYAESHLKLSELGSKFSEGTPCCECCS</sequence>
<dbReference type="Pfam" id="PF00141">
    <property type="entry name" value="peroxidase"/>
    <property type="match status" value="1"/>
</dbReference>
<dbReference type="FunFam" id="1.10.520.10:FF:000007">
    <property type="entry name" value="L-ascorbate peroxidase S chloroplastic/mitochondrial"/>
    <property type="match status" value="1"/>
</dbReference>
<keyword evidence="4" id="KW-0575">Peroxidase</keyword>
<dbReference type="PROSITE" id="PS50873">
    <property type="entry name" value="PEROXIDASE_4"/>
    <property type="match status" value="1"/>
</dbReference>